<dbReference type="EMBL" id="QGTL01000003">
    <property type="protein sequence ID" value="PWV78032.1"/>
    <property type="molecule type" value="Genomic_DNA"/>
</dbReference>
<feature type="chain" id="PRO_5016355082" description="DUF2330 domain-containing protein" evidence="2">
    <location>
        <begin position="26"/>
        <end position="340"/>
    </location>
</feature>
<accession>A0A317NSW3</accession>
<sequence>MRMIAALRLGLAVAALWASTPVASAAVPLGPAGSPPPSAGFTNVFLTWDGRTETLVIDPSIQAESEQLAVVVPTPAPAETAPVEPGLFGALHDLSAPEVVVDRNWFTAVEPPPAQHYISVFGGMSPPGPPSLSGSLEAVDAWLSARGIAVDPTTRDALEGYRREGWSFTAVQLGEAMHRGITFDNPDGRVSTEPVRLRFETDRLIYPMRADRGAPGPMTTKMYVLADHRLARGDSDANQHNIDIEFAGRLTPADQALLNEPIQRGHDYLTVLTTTVPAPSTITTDATFVRAASDEPFRQTVTHVENVELFGVPRGWVFAGIGLAAAALIGVIVIRRRARG</sequence>
<keyword evidence="1" id="KW-0472">Membrane</keyword>
<protein>
    <recommendedName>
        <fullName evidence="5">DUF2330 domain-containing protein</fullName>
    </recommendedName>
</protein>
<proteinExistence type="predicted"/>
<name>A0A317NSW3_9NOCA</name>
<evidence type="ECO:0000313" key="4">
    <source>
        <dbReference type="Proteomes" id="UP000246410"/>
    </source>
</evidence>
<dbReference type="AlphaFoldDB" id="A0A317NSW3"/>
<evidence type="ECO:0000313" key="3">
    <source>
        <dbReference type="EMBL" id="PWV78032.1"/>
    </source>
</evidence>
<dbReference type="Proteomes" id="UP000246410">
    <property type="component" value="Unassembled WGS sequence"/>
</dbReference>
<keyword evidence="4" id="KW-1185">Reference proteome</keyword>
<evidence type="ECO:0000256" key="2">
    <source>
        <dbReference type="SAM" id="SignalP"/>
    </source>
</evidence>
<keyword evidence="1" id="KW-1133">Transmembrane helix</keyword>
<feature type="signal peptide" evidence="2">
    <location>
        <begin position="1"/>
        <end position="25"/>
    </location>
</feature>
<dbReference type="Pfam" id="PF10092">
    <property type="entry name" value="DUF2330"/>
    <property type="match status" value="2"/>
</dbReference>
<keyword evidence="2" id="KW-0732">Signal</keyword>
<evidence type="ECO:0000256" key="1">
    <source>
        <dbReference type="SAM" id="Phobius"/>
    </source>
</evidence>
<evidence type="ECO:0008006" key="5">
    <source>
        <dbReference type="Google" id="ProtNLM"/>
    </source>
</evidence>
<reference evidence="3 4" key="1">
    <citation type="submission" date="2018-05" db="EMBL/GenBank/DDBJ databases">
        <title>Genomic Encyclopedia of Type Strains, Phase IV (KMG-IV): sequencing the most valuable type-strain genomes for metagenomic binning, comparative biology and taxonomic classification.</title>
        <authorList>
            <person name="Goeker M."/>
        </authorList>
    </citation>
    <scope>NUCLEOTIDE SEQUENCE [LARGE SCALE GENOMIC DNA]</scope>
    <source>
        <strain evidence="3 4">DSM 44717</strain>
    </source>
</reference>
<gene>
    <name evidence="3" type="ORF">DFR69_103638</name>
</gene>
<keyword evidence="1" id="KW-0812">Transmembrane</keyword>
<dbReference type="InterPro" id="IPR019283">
    <property type="entry name" value="DUF2330"/>
</dbReference>
<comment type="caution">
    <text evidence="3">The sequence shown here is derived from an EMBL/GenBank/DDBJ whole genome shotgun (WGS) entry which is preliminary data.</text>
</comment>
<dbReference type="RefSeq" id="WP_110037420.1">
    <property type="nucleotide sequence ID" value="NZ_QGTL01000003.1"/>
</dbReference>
<organism evidence="3 4">
    <name type="scientific">Nocardia neocaledoniensis</name>
    <dbReference type="NCBI Taxonomy" id="236511"/>
    <lineage>
        <taxon>Bacteria</taxon>
        <taxon>Bacillati</taxon>
        <taxon>Actinomycetota</taxon>
        <taxon>Actinomycetes</taxon>
        <taxon>Mycobacteriales</taxon>
        <taxon>Nocardiaceae</taxon>
        <taxon>Nocardia</taxon>
    </lineage>
</organism>
<feature type="transmembrane region" description="Helical" evidence="1">
    <location>
        <begin position="315"/>
        <end position="334"/>
    </location>
</feature>